<reference evidence="3 5" key="1">
    <citation type="journal article" date="2019" name="Emerg. Microbes Infect.">
        <title>Comprehensive subspecies identification of 175 nontuberculous mycobacteria species based on 7547 genomic profiles.</title>
        <authorList>
            <person name="Matsumoto Y."/>
            <person name="Kinjo T."/>
            <person name="Motooka D."/>
            <person name="Nabeya D."/>
            <person name="Jung N."/>
            <person name="Uechi K."/>
            <person name="Horii T."/>
            <person name="Iida T."/>
            <person name="Fujita J."/>
            <person name="Nakamura S."/>
        </authorList>
    </citation>
    <scope>NUCLEOTIDE SEQUENCE [LARGE SCALE GENOMIC DNA]</scope>
    <source>
        <strain evidence="3 5">JCM 13573</strain>
    </source>
</reference>
<dbReference type="AlphaFoldDB" id="A0AAX1J9L4"/>
<gene>
    <name evidence="4" type="ORF">I2456_27235</name>
    <name evidence="3" type="ORF">MKUB_32750</name>
</gene>
<dbReference type="Proteomes" id="UP000663583">
    <property type="component" value="Chromosome"/>
</dbReference>
<sequence length="135" mass="14732">MRPRRARRITKAIVAAAVLVLVLTVGALWAAQRAEAGPAGMQCVDQFWLVPFQANRRTICDGPILPDGSWQRLREFYTPAHDVPLRSYCSGGAYSSTCTYSGGYWQPRTSLGIEAYHVTPDSVLADEPGHIGGVL</sequence>
<dbReference type="EMBL" id="BLKU01000005">
    <property type="protein sequence ID" value="GFG65785.1"/>
    <property type="molecule type" value="Genomic_DNA"/>
</dbReference>
<organism evidence="4 6">
    <name type="scientific">Mycobacterium kubicae</name>
    <dbReference type="NCBI Taxonomy" id="120959"/>
    <lineage>
        <taxon>Bacteria</taxon>
        <taxon>Bacillati</taxon>
        <taxon>Actinomycetota</taxon>
        <taxon>Actinomycetes</taxon>
        <taxon>Mycobacteriales</taxon>
        <taxon>Mycobacteriaceae</taxon>
        <taxon>Mycobacterium</taxon>
        <taxon>Mycobacterium simiae complex</taxon>
    </lineage>
</organism>
<reference evidence="4" key="3">
    <citation type="submission" date="2020-11" db="EMBL/GenBank/DDBJ databases">
        <title>Intraspecies plasmid and genomic variation of Mycobacterium kubicae revealed by the complete genome sequences of two clinical isolates.</title>
        <authorList>
            <person name="Hendrix J.R."/>
            <person name="Epperson L.E."/>
            <person name="Honda J.R."/>
            <person name="Strong M."/>
        </authorList>
    </citation>
    <scope>NUCLEOTIDE SEQUENCE</scope>
    <source>
        <strain evidence="4">JCM 13573</strain>
    </source>
</reference>
<evidence type="ECO:0000259" key="2">
    <source>
        <dbReference type="Pfam" id="PF24238"/>
    </source>
</evidence>
<protein>
    <recommendedName>
        <fullName evidence="2">CDGP domain-containing protein</fullName>
    </recommendedName>
</protein>
<accession>A0AAX1J9L4</accession>
<name>A0AAX1J9L4_9MYCO</name>
<evidence type="ECO:0000313" key="4">
    <source>
        <dbReference type="EMBL" id="QPI37891.1"/>
    </source>
</evidence>
<dbReference type="Pfam" id="PF24238">
    <property type="entry name" value="CDGP"/>
    <property type="match status" value="1"/>
</dbReference>
<dbReference type="KEGG" id="mku:I2456_27235"/>
<proteinExistence type="predicted"/>
<dbReference type="InterPro" id="IPR056271">
    <property type="entry name" value="CDGP_dom"/>
</dbReference>
<feature type="signal peptide" evidence="1">
    <location>
        <begin position="1"/>
        <end position="30"/>
    </location>
</feature>
<keyword evidence="1" id="KW-0732">Signal</keyword>
<evidence type="ECO:0000256" key="1">
    <source>
        <dbReference type="SAM" id="SignalP"/>
    </source>
</evidence>
<keyword evidence="5" id="KW-1185">Reference proteome</keyword>
<dbReference type="RefSeq" id="WP_139823249.1">
    <property type="nucleotide sequence ID" value="NZ_BLKU01000005.1"/>
</dbReference>
<dbReference type="Proteomes" id="UP000465306">
    <property type="component" value="Unassembled WGS sequence"/>
</dbReference>
<feature type="chain" id="PRO_5043488857" description="CDGP domain-containing protein" evidence="1">
    <location>
        <begin position="31"/>
        <end position="135"/>
    </location>
</feature>
<dbReference type="EMBL" id="CP065047">
    <property type="protein sequence ID" value="QPI37891.1"/>
    <property type="molecule type" value="Genomic_DNA"/>
</dbReference>
<evidence type="ECO:0000313" key="6">
    <source>
        <dbReference type="Proteomes" id="UP000663583"/>
    </source>
</evidence>
<evidence type="ECO:0000313" key="5">
    <source>
        <dbReference type="Proteomes" id="UP000465306"/>
    </source>
</evidence>
<reference evidence="3" key="2">
    <citation type="submission" date="2020-02" db="EMBL/GenBank/DDBJ databases">
        <authorList>
            <person name="Matsumoto Y."/>
            <person name="Kinjo T."/>
            <person name="Motooka D."/>
            <person name="Nabeya D."/>
            <person name="Jung N."/>
            <person name="Uechi K."/>
            <person name="Horii T."/>
            <person name="Iida T."/>
            <person name="Fujita J."/>
            <person name="Nakamura S."/>
        </authorList>
    </citation>
    <scope>NUCLEOTIDE SEQUENCE</scope>
    <source>
        <strain evidence="3">JCM 13573</strain>
    </source>
</reference>
<feature type="domain" description="CDGP" evidence="2">
    <location>
        <begin position="43"/>
        <end position="132"/>
    </location>
</feature>
<evidence type="ECO:0000313" key="3">
    <source>
        <dbReference type="EMBL" id="GFG65785.1"/>
    </source>
</evidence>